<dbReference type="Proteomes" id="UP000800093">
    <property type="component" value="Unassembled WGS sequence"/>
</dbReference>
<comment type="caution">
    <text evidence="2">The sequence shown here is derived from an EMBL/GenBank/DDBJ whole genome shotgun (WGS) entry which is preliminary data.</text>
</comment>
<evidence type="ECO:0000313" key="2">
    <source>
        <dbReference type="EMBL" id="KAF2258685.1"/>
    </source>
</evidence>
<protein>
    <submittedName>
        <fullName evidence="2">Uncharacterized protein</fullName>
    </submittedName>
</protein>
<name>A0A9P4K1Z8_9PLEO</name>
<evidence type="ECO:0000313" key="3">
    <source>
        <dbReference type="Proteomes" id="UP000800093"/>
    </source>
</evidence>
<feature type="region of interest" description="Disordered" evidence="1">
    <location>
        <begin position="195"/>
        <end position="226"/>
    </location>
</feature>
<proteinExistence type="predicted"/>
<reference evidence="3" key="1">
    <citation type="journal article" date="2020" name="Stud. Mycol.">
        <title>101 Dothideomycetes genomes: A test case for predicting lifestyles and emergence of pathogens.</title>
        <authorList>
            <person name="Haridas S."/>
            <person name="Albert R."/>
            <person name="Binder M."/>
            <person name="Bloem J."/>
            <person name="LaButti K."/>
            <person name="Salamov A."/>
            <person name="Andreopoulos B."/>
            <person name="Baker S."/>
            <person name="Barry K."/>
            <person name="Bills G."/>
            <person name="Bluhm B."/>
            <person name="Cannon C."/>
            <person name="Castanera R."/>
            <person name="Culley D."/>
            <person name="Daum C."/>
            <person name="Ezra D."/>
            <person name="Gonzalez J."/>
            <person name="Henrissat B."/>
            <person name="Kuo A."/>
            <person name="Liang C."/>
            <person name="Lipzen A."/>
            <person name="Lutzoni F."/>
            <person name="Magnuson J."/>
            <person name="Mondo S."/>
            <person name="Nolan M."/>
            <person name="Ohm R."/>
            <person name="Pangilinan J."/>
            <person name="Park H.-J."/>
            <person name="Ramirez L."/>
            <person name="Alfaro M."/>
            <person name="Sun H."/>
            <person name="Tritt A."/>
            <person name="Yoshinaga Y."/>
            <person name="Zwiers L.-H."/>
            <person name="Turgeon B."/>
            <person name="Goodwin S."/>
            <person name="Spatafora J."/>
            <person name="Crous P."/>
            <person name="Grigoriev I."/>
        </authorList>
    </citation>
    <scope>NUCLEOTIDE SEQUENCE [LARGE SCALE GENOMIC DNA]</scope>
    <source>
        <strain evidence="3">CBS 304.66</strain>
    </source>
</reference>
<keyword evidence="3" id="KW-1185">Reference proteome</keyword>
<evidence type="ECO:0000256" key="1">
    <source>
        <dbReference type="SAM" id="MobiDB-lite"/>
    </source>
</evidence>
<gene>
    <name evidence="2" type="ORF">CC78DRAFT_586853</name>
</gene>
<dbReference type="AlphaFoldDB" id="A0A9P4K1Z8"/>
<accession>A0A9P4K1Z8</accession>
<organism evidence="2 3">
    <name type="scientific">Lojkania enalia</name>
    <dbReference type="NCBI Taxonomy" id="147567"/>
    <lineage>
        <taxon>Eukaryota</taxon>
        <taxon>Fungi</taxon>
        <taxon>Dikarya</taxon>
        <taxon>Ascomycota</taxon>
        <taxon>Pezizomycotina</taxon>
        <taxon>Dothideomycetes</taxon>
        <taxon>Pleosporomycetidae</taxon>
        <taxon>Pleosporales</taxon>
        <taxon>Pleosporales incertae sedis</taxon>
        <taxon>Lojkania</taxon>
    </lineage>
</organism>
<sequence>MSRSGRQGGPHEFQEFHSPSANAGTTVFAHPKKTFPPRDVEIQFQHHKRGFFYCDCGVLFGKQLGPRHWRIVQVSQEPVTPKNSLLLALGLFPDCTALRRLHPKLPLLIVFIKDTGRWAGEKRPGHYLGQRGSLKRRPPLLVGARHQSVTPEQAVRGIHKGLMDTIKRPERNRVLRRLEIQDRGISEPLIALSREKPQRRPSQRGGGCFRMEIKPGASASLPGSCV</sequence>
<dbReference type="EMBL" id="ML986743">
    <property type="protein sequence ID" value="KAF2258685.1"/>
    <property type="molecule type" value="Genomic_DNA"/>
</dbReference>